<evidence type="ECO:0000313" key="1">
    <source>
        <dbReference type="EMBL" id="AMK76259.1"/>
    </source>
</evidence>
<dbReference type="Proteomes" id="UP000030512">
    <property type="component" value="Chromosome"/>
</dbReference>
<proteinExistence type="predicted"/>
<evidence type="ECO:0000313" key="2">
    <source>
        <dbReference type="Proteomes" id="UP000030512"/>
    </source>
</evidence>
<sequence length="61" mass="6767">MKILNLSLPDFVLCYIKELASKKGVSIINSLRARAERADKAAFQAVLAKVPRREPLVGDEL</sequence>
<dbReference type="RefSeq" id="WP_062328112.1">
    <property type="nucleotide sequence ID" value="NZ_CP014476.1"/>
</dbReference>
<dbReference type="EMBL" id="CP014476">
    <property type="protein sequence ID" value="AMK76259.1"/>
    <property type="molecule type" value="Genomic_DNA"/>
</dbReference>
<dbReference type="AlphaFoldDB" id="A0A126T2G0"/>
<keyword evidence="2" id="KW-1185">Reference proteome</keyword>
<dbReference type="OrthoDB" id="428665at2"/>
<evidence type="ECO:0008006" key="3">
    <source>
        <dbReference type="Google" id="ProtNLM"/>
    </source>
</evidence>
<name>A0A126T2G0_9GAMM</name>
<reference evidence="1 2" key="1">
    <citation type="journal article" date="2015" name="Environ. Microbiol.">
        <title>Methane oxidation coupled to nitrate reduction under hypoxia by the Gammaproteobacterium Methylomonas denitrificans, sp. nov. type strain FJG1.</title>
        <authorList>
            <person name="Kits K.D."/>
            <person name="Klotz M.G."/>
            <person name="Stein L.Y."/>
        </authorList>
    </citation>
    <scope>NUCLEOTIDE SEQUENCE [LARGE SCALE GENOMIC DNA]</scope>
    <source>
        <strain evidence="1 2">FJG1</strain>
    </source>
</reference>
<protein>
    <recommendedName>
        <fullName evidence="3">CopG family transcriptional regulator</fullName>
    </recommendedName>
</protein>
<dbReference type="STRING" id="1538553.JT25_007095"/>
<dbReference type="KEGG" id="mdn:JT25_007095"/>
<gene>
    <name evidence="1" type="ORF">JT25_007095</name>
</gene>
<organism evidence="1 2">
    <name type="scientific">Methylomonas denitrificans</name>
    <dbReference type="NCBI Taxonomy" id="1538553"/>
    <lineage>
        <taxon>Bacteria</taxon>
        <taxon>Pseudomonadati</taxon>
        <taxon>Pseudomonadota</taxon>
        <taxon>Gammaproteobacteria</taxon>
        <taxon>Methylococcales</taxon>
        <taxon>Methylococcaceae</taxon>
        <taxon>Methylomonas</taxon>
    </lineage>
</organism>
<accession>A0A126T2G0</accession>